<dbReference type="GO" id="GO:0005942">
    <property type="term" value="C:phosphatidylinositol 3-kinase complex"/>
    <property type="evidence" value="ECO:0007669"/>
    <property type="project" value="TreeGrafter"/>
</dbReference>
<dbReference type="InParanoid" id="F0Y0C4"/>
<dbReference type="PANTHER" id="PTHR10048">
    <property type="entry name" value="PHOSPHATIDYLINOSITOL KINASE"/>
    <property type="match status" value="1"/>
</dbReference>
<evidence type="ECO:0000256" key="2">
    <source>
        <dbReference type="ARBA" id="ARBA00022777"/>
    </source>
</evidence>
<dbReference type="Gene3D" id="2.30.29.30">
    <property type="entry name" value="Pleckstrin-homology domain (PH domain)/Phosphotyrosine-binding domain (PTB)"/>
    <property type="match status" value="1"/>
</dbReference>
<dbReference type="InterPro" id="IPR001849">
    <property type="entry name" value="PH_domain"/>
</dbReference>
<dbReference type="SMART" id="SM00146">
    <property type="entry name" value="PI3Kc"/>
    <property type="match status" value="1"/>
</dbReference>
<evidence type="ECO:0000313" key="6">
    <source>
        <dbReference type="EMBL" id="EGB11770.1"/>
    </source>
</evidence>
<feature type="region of interest" description="Disordered" evidence="3">
    <location>
        <begin position="675"/>
        <end position="722"/>
    </location>
</feature>
<dbReference type="GO" id="GO:0016477">
    <property type="term" value="P:cell migration"/>
    <property type="evidence" value="ECO:0007669"/>
    <property type="project" value="TreeGrafter"/>
</dbReference>
<dbReference type="PROSITE" id="PS50290">
    <property type="entry name" value="PI3_4_KINASE_3"/>
    <property type="match status" value="1"/>
</dbReference>
<dbReference type="Pfam" id="PF00454">
    <property type="entry name" value="PI3_PI4_kinase"/>
    <property type="match status" value="1"/>
</dbReference>
<reference evidence="6 7" key="1">
    <citation type="journal article" date="2011" name="Proc. Natl. Acad. Sci. U.S.A.">
        <title>Niche of harmful alga Aureococcus anophagefferens revealed through ecogenomics.</title>
        <authorList>
            <person name="Gobler C.J."/>
            <person name="Berry D.L."/>
            <person name="Dyhrman S.T."/>
            <person name="Wilhelm S.W."/>
            <person name="Salamov A."/>
            <person name="Lobanov A.V."/>
            <person name="Zhang Y."/>
            <person name="Collier J.L."/>
            <person name="Wurch L.L."/>
            <person name="Kustka A.B."/>
            <person name="Dill B.D."/>
            <person name="Shah M."/>
            <person name="VerBerkmoes N.C."/>
            <person name="Kuo A."/>
            <person name="Terry A."/>
            <person name="Pangilinan J."/>
            <person name="Lindquist E.A."/>
            <person name="Lucas S."/>
            <person name="Paulsen I.T."/>
            <person name="Hattenrath-Lehmann T.K."/>
            <person name="Talmage S.C."/>
            <person name="Walker E.A."/>
            <person name="Koch F."/>
            <person name="Burson A.M."/>
            <person name="Marcoval M.A."/>
            <person name="Tang Y.Z."/>
            <person name="Lecleir G.R."/>
            <person name="Coyne K.J."/>
            <person name="Berg G.M."/>
            <person name="Bertrand E.M."/>
            <person name="Saito M.A."/>
            <person name="Gladyshev V.N."/>
            <person name="Grigoriev I.V."/>
        </authorList>
    </citation>
    <scope>NUCLEOTIDE SEQUENCE [LARGE SCALE GENOMIC DNA]</scope>
    <source>
        <strain evidence="7">CCMP 1984</strain>
    </source>
</reference>
<dbReference type="GO" id="GO:0048015">
    <property type="term" value="P:phosphatidylinositol-mediated signaling"/>
    <property type="evidence" value="ECO:0007669"/>
    <property type="project" value="TreeGrafter"/>
</dbReference>
<keyword evidence="1" id="KW-0808">Transferase</keyword>
<evidence type="ECO:0000259" key="4">
    <source>
        <dbReference type="PROSITE" id="PS50003"/>
    </source>
</evidence>
<gene>
    <name evidence="6" type="ORF">AURANDRAFT_61515</name>
</gene>
<accession>F0Y0C4</accession>
<feature type="region of interest" description="Disordered" evidence="3">
    <location>
        <begin position="50"/>
        <end position="77"/>
    </location>
</feature>
<dbReference type="OrthoDB" id="3237at2759"/>
<dbReference type="AlphaFoldDB" id="F0Y0C4"/>
<dbReference type="EMBL" id="GL833122">
    <property type="protein sequence ID" value="EGB11770.1"/>
    <property type="molecule type" value="Genomic_DNA"/>
</dbReference>
<dbReference type="PROSITE" id="PS50003">
    <property type="entry name" value="PH_DOMAIN"/>
    <property type="match status" value="1"/>
</dbReference>
<dbReference type="eggNOG" id="KOG0904">
    <property type="taxonomic scope" value="Eukaryota"/>
</dbReference>
<dbReference type="RefSeq" id="XP_009034106.1">
    <property type="nucleotide sequence ID" value="XM_009035858.1"/>
</dbReference>
<sequence>MGQGGSQPLRYKGSPSPGAVAHSRSLDSVADAGDDDPAFVSARGYDSFVDALDGSPEPAVPCAEGDAEEPPAKPSFAFSGADLFRSLRRGSEWSRSLSDRTAARLRSRTAGSPPASPGRRALSIDAARRARVVRCLRWAGRAVLCRQIVASSRLRRSLYGDEIPRGAFVARCAPQALCDALPALLALVAGAPHWLRGLRRELLGAVAARCAAHRCVGQAVHFLKQAAWCDGSVFAELDALVAAAAEGRTPHIFLSEEHWESIAATLLGSPAGFTLQLPKKVRVFDPFLPSTSISYIRVEKVFPSNTRPLLLSLHGARHRASPPSRLIYKAGDDLRQDVGVLQAFGAMNYAFEVSNTTTRDGSRVFIGTYGVCAMSGRVGCIELVRGVRALTAVCASDRFSDAQLERLVASAAGSYVGAHVLGVRDRHSDNILLADDGTLFHIDFGHVLDDSVAIDTASFATTPALRQAMGDAVWAKFVDACAAAFLALRAHADLVVSTAAAVLASAARDGAPAVAACVRKFLLVDLDDAAATAKIRKLVDGGPAAAKTRLKNAIHALAVRRLQVATTLKHRPPPALAVGSLWKRGEGAAAGWRRRSVALIPGDAGSGTGAPKLYYFASDKDWHAFRDEGTHTQKGVIFLENVSSVRRVVVAAPSFRGARDPPSVDVPGLGAVEPSFWRGRGPASADAPGLGADAPTPADAPPEPPEAGDARASEDGARASGDKAAYDALPVLEVRARSTSGGSSLFRVSSASPRSAACASSTLRLALVTDMRTWHLRFEAPRELHRWAKLLASYADLAAGDDGDVDDAPARSMGTSKIDPNRIRKASRTTTIHWGTAWITSIMKRTVDT</sequence>
<keyword evidence="7" id="KW-1185">Reference proteome</keyword>
<feature type="region of interest" description="Disordered" evidence="3">
    <location>
        <begin position="1"/>
        <end position="37"/>
    </location>
</feature>
<dbReference type="PROSITE" id="PS00916">
    <property type="entry name" value="PI3_4_KINASE_2"/>
    <property type="match status" value="1"/>
</dbReference>
<dbReference type="Proteomes" id="UP000002729">
    <property type="component" value="Unassembled WGS sequence"/>
</dbReference>
<dbReference type="GO" id="GO:0005737">
    <property type="term" value="C:cytoplasm"/>
    <property type="evidence" value="ECO:0007669"/>
    <property type="project" value="TreeGrafter"/>
</dbReference>
<dbReference type="GeneID" id="20223505"/>
<evidence type="ECO:0000256" key="1">
    <source>
        <dbReference type="ARBA" id="ARBA00022679"/>
    </source>
</evidence>
<dbReference type="KEGG" id="aaf:AURANDRAFT_61515"/>
<dbReference type="InterPro" id="IPR000403">
    <property type="entry name" value="PI3/4_kinase_cat_dom"/>
</dbReference>
<dbReference type="SUPFAM" id="SSF50729">
    <property type="entry name" value="PH domain-like"/>
    <property type="match status" value="1"/>
</dbReference>
<evidence type="ECO:0000313" key="7">
    <source>
        <dbReference type="Proteomes" id="UP000002729"/>
    </source>
</evidence>
<dbReference type="SUPFAM" id="SSF56112">
    <property type="entry name" value="Protein kinase-like (PK-like)"/>
    <property type="match status" value="1"/>
</dbReference>
<keyword evidence="2" id="KW-0418">Kinase</keyword>
<feature type="compositionally biased region" description="Basic and acidic residues" evidence="3">
    <location>
        <begin position="708"/>
        <end position="722"/>
    </location>
</feature>
<evidence type="ECO:0008006" key="8">
    <source>
        <dbReference type="Google" id="ProtNLM"/>
    </source>
</evidence>
<dbReference type="InterPro" id="IPR011993">
    <property type="entry name" value="PH-like_dom_sf"/>
</dbReference>
<dbReference type="InterPro" id="IPR036940">
    <property type="entry name" value="PI3/4_kinase_cat_sf"/>
</dbReference>
<dbReference type="GO" id="GO:0005886">
    <property type="term" value="C:plasma membrane"/>
    <property type="evidence" value="ECO:0007669"/>
    <property type="project" value="TreeGrafter"/>
</dbReference>
<name>F0Y0C4_AURAN</name>
<feature type="domain" description="PH" evidence="4">
    <location>
        <begin position="574"/>
        <end position="796"/>
    </location>
</feature>
<feature type="compositionally biased region" description="Low complexity" evidence="3">
    <location>
        <begin position="681"/>
        <end position="697"/>
    </location>
</feature>
<evidence type="ECO:0000259" key="5">
    <source>
        <dbReference type="PROSITE" id="PS50290"/>
    </source>
</evidence>
<organism evidence="7">
    <name type="scientific">Aureococcus anophagefferens</name>
    <name type="common">Harmful bloom alga</name>
    <dbReference type="NCBI Taxonomy" id="44056"/>
    <lineage>
        <taxon>Eukaryota</taxon>
        <taxon>Sar</taxon>
        <taxon>Stramenopiles</taxon>
        <taxon>Ochrophyta</taxon>
        <taxon>Pelagophyceae</taxon>
        <taxon>Pelagomonadales</taxon>
        <taxon>Pelagomonadaceae</taxon>
        <taxon>Aureococcus</taxon>
    </lineage>
</organism>
<feature type="domain" description="PI3K/PI4K catalytic" evidence="5">
    <location>
        <begin position="295"/>
        <end position="547"/>
    </location>
</feature>
<evidence type="ECO:0000256" key="3">
    <source>
        <dbReference type="SAM" id="MobiDB-lite"/>
    </source>
</evidence>
<dbReference type="Gene3D" id="1.10.1070.11">
    <property type="entry name" value="Phosphatidylinositol 3-/4-kinase, catalytic domain"/>
    <property type="match status" value="1"/>
</dbReference>
<dbReference type="InterPro" id="IPR015433">
    <property type="entry name" value="PI3/4_kinase"/>
</dbReference>
<dbReference type="GO" id="GO:0035005">
    <property type="term" value="F:1-phosphatidylinositol-4-phosphate 3-kinase activity"/>
    <property type="evidence" value="ECO:0007669"/>
    <property type="project" value="TreeGrafter"/>
</dbReference>
<dbReference type="PANTHER" id="PTHR10048:SF14">
    <property type="entry name" value="LD28067P"/>
    <property type="match status" value="1"/>
</dbReference>
<dbReference type="GO" id="GO:0043491">
    <property type="term" value="P:phosphatidylinositol 3-kinase/protein kinase B signal transduction"/>
    <property type="evidence" value="ECO:0007669"/>
    <property type="project" value="TreeGrafter"/>
</dbReference>
<dbReference type="InterPro" id="IPR011009">
    <property type="entry name" value="Kinase-like_dom_sf"/>
</dbReference>
<dbReference type="InterPro" id="IPR018936">
    <property type="entry name" value="PI3/4_kinase_CS"/>
</dbReference>
<proteinExistence type="predicted"/>
<feature type="region of interest" description="Disordered" evidence="3">
    <location>
        <begin position="102"/>
        <end position="121"/>
    </location>
</feature>
<protein>
    <recommendedName>
        <fullName evidence="8">PI3K/PI4K catalytic domain-containing protein</fullName>
    </recommendedName>
</protein>
<dbReference type="Gene3D" id="3.30.1010.10">
    <property type="entry name" value="Phosphatidylinositol 3-kinase Catalytic Subunit, Chain A, domain 4"/>
    <property type="match status" value="1"/>
</dbReference>
<dbReference type="SMART" id="SM00233">
    <property type="entry name" value="PH"/>
    <property type="match status" value="1"/>
</dbReference>
<dbReference type="GO" id="GO:0016303">
    <property type="term" value="F:1-phosphatidylinositol-3-kinase activity"/>
    <property type="evidence" value="ECO:0007669"/>
    <property type="project" value="TreeGrafter"/>
</dbReference>